<protein>
    <submittedName>
        <fullName evidence="1">Flavoprotein</fullName>
    </submittedName>
</protein>
<dbReference type="Proteomes" id="UP000182306">
    <property type="component" value="Plasmid C"/>
</dbReference>
<keyword evidence="1" id="KW-0614">Plasmid</keyword>
<dbReference type="Pfam" id="PF13738">
    <property type="entry name" value="Pyr_redox_3"/>
    <property type="match status" value="1"/>
</dbReference>
<dbReference type="KEGG" id="same:SAMCFNEI73_pC1775"/>
<dbReference type="GO" id="GO:0050660">
    <property type="term" value="F:flavin adenine dinucleotide binding"/>
    <property type="evidence" value="ECO:0007669"/>
    <property type="project" value="TreeGrafter"/>
</dbReference>
<reference evidence="1 2" key="1">
    <citation type="submission" date="2015-10" db="EMBL/GenBank/DDBJ databases">
        <title>Genomic differences between typical nodule nitrogen-fixing rhizobial strains and those coming from bean seeds.</title>
        <authorList>
            <person name="Peralta H."/>
            <person name="Aguilar-Vera A."/>
            <person name="Diaz R."/>
            <person name="Mora Y."/>
            <person name="Martinez-Batallar G."/>
            <person name="Salazar E."/>
            <person name="Vargas-Lagunas C."/>
            <person name="Encarnacion S."/>
            <person name="Girard L."/>
            <person name="Mora J."/>
        </authorList>
    </citation>
    <scope>NUCLEOTIDE SEQUENCE [LARGE SCALE GENOMIC DNA]</scope>
    <source>
        <strain evidence="1 2">CFNEI 73</strain>
        <plasmid evidence="1 2">C</plasmid>
    </source>
</reference>
<dbReference type="SUPFAM" id="SSF51905">
    <property type="entry name" value="FAD/NAD(P)-binding domain"/>
    <property type="match status" value="1"/>
</dbReference>
<dbReference type="InterPro" id="IPR050982">
    <property type="entry name" value="Auxin_biosynth/cation_transpt"/>
</dbReference>
<dbReference type="Gene3D" id="3.50.50.60">
    <property type="entry name" value="FAD/NAD(P)-binding domain"/>
    <property type="match status" value="1"/>
</dbReference>
<dbReference type="PRINTS" id="PR00368">
    <property type="entry name" value="FADPNR"/>
</dbReference>
<dbReference type="OrthoDB" id="7279140at2"/>
<geneLocation type="plasmid" evidence="1 2">
    <name>C</name>
</geneLocation>
<dbReference type="PANTHER" id="PTHR43539">
    <property type="entry name" value="FLAVIN-BINDING MONOOXYGENASE-LIKE PROTEIN (AFU_ORTHOLOGUE AFUA_4G09220)"/>
    <property type="match status" value="1"/>
</dbReference>
<organism evidence="1 2">
    <name type="scientific">Sinorhizobium americanum</name>
    <dbReference type="NCBI Taxonomy" id="194963"/>
    <lineage>
        <taxon>Bacteria</taxon>
        <taxon>Pseudomonadati</taxon>
        <taxon>Pseudomonadota</taxon>
        <taxon>Alphaproteobacteria</taxon>
        <taxon>Hyphomicrobiales</taxon>
        <taxon>Rhizobiaceae</taxon>
        <taxon>Sinorhizobium/Ensifer group</taxon>
        <taxon>Sinorhizobium</taxon>
    </lineage>
</organism>
<dbReference type="InterPro" id="IPR036188">
    <property type="entry name" value="FAD/NAD-bd_sf"/>
</dbReference>
<dbReference type="PANTHER" id="PTHR43539:SF78">
    <property type="entry name" value="FLAVIN-CONTAINING MONOOXYGENASE"/>
    <property type="match status" value="1"/>
</dbReference>
<accession>A0A1L3LZD6</accession>
<dbReference type="GO" id="GO:0004497">
    <property type="term" value="F:monooxygenase activity"/>
    <property type="evidence" value="ECO:0007669"/>
    <property type="project" value="TreeGrafter"/>
</dbReference>
<keyword evidence="2" id="KW-1185">Reference proteome</keyword>
<name>A0A1L3LZD6_9HYPH</name>
<dbReference type="EMBL" id="CP013110">
    <property type="protein sequence ID" value="APG95479.1"/>
    <property type="molecule type" value="Genomic_DNA"/>
</dbReference>
<evidence type="ECO:0000313" key="1">
    <source>
        <dbReference type="EMBL" id="APG95479.1"/>
    </source>
</evidence>
<evidence type="ECO:0000313" key="2">
    <source>
        <dbReference type="Proteomes" id="UP000182306"/>
    </source>
</evidence>
<dbReference type="PRINTS" id="PR00411">
    <property type="entry name" value="PNDRDTASEI"/>
</dbReference>
<sequence>MYHYSELPVAVIGAGPVGLAAAAHLLQRGLQPVVFERGNGPGSSLVDWGHVRVFSPWRYVFDKAALELLEESGWSQPDPDALPTGSEIVQQYLIPLARLVARYTKYGTTVHSIARLGLDKVSNEDRDRAPFVVRYRDEAGAERRLTARAVLDASGTWLRPNPIGVDGLPVPGESLAGDRISYGIPDVLGRERERYAGNDVLVIGSGHSAINTVLSLLDLQREHPKTSVTWALRRNKIDKLLGGGLNDQLPARGALGLAAKNAIESGRLKLLAPFSVESIAPRGETLEVKALVGGRPESLNVNRVVVATGFRPDLEMLSELRIDLDVAVESPRRLAPMIDPNLHSCGTVPPHGVEELGHPERDFFIVGSKSYGRAPTFLMATGYEQVRSVVAELAGDHVAARQVELVLPETGVCSVTLPGLSGAPTGGCCGGPAPVEVDACCVADAGAKSEGKSGCGCGASQKSEAETAA</sequence>
<proteinExistence type="predicted"/>
<gene>
    <name evidence="1" type="ORF">SAMCFNEI73_pC1775</name>
</gene>
<dbReference type="AlphaFoldDB" id="A0A1L3LZD6"/>
<dbReference type="RefSeq" id="WP_064252764.1">
    <property type="nucleotide sequence ID" value="NZ_CP013110.1"/>
</dbReference>